<name>A0A930N0A3_9BACT</name>
<evidence type="ECO:0000313" key="2">
    <source>
        <dbReference type="Proteomes" id="UP000771736"/>
    </source>
</evidence>
<sequence>MRYKLFAVLSATVFLFTSCYRQHEKKLLAAYIDTLSMHNGDLIFREGNSIESKVVMTLDSSSYSHVGLLCKSDGVWKVVHAVPGESDDNVDIVKIEPVGAFLHPERCTKAKVVRVSYDTNVAEKAVQYALNKVGYPFDDDFNTADTTKFYCTELVWKAYLYAGIDISEGRKHNINVLGIHKSCLLPSDIMVGKTIKNTKPK</sequence>
<accession>A0A930N0A3</accession>
<dbReference type="Pfam" id="PF05708">
    <property type="entry name" value="Peptidase_C92"/>
    <property type="match status" value="1"/>
</dbReference>
<dbReference type="Proteomes" id="UP000771736">
    <property type="component" value="Unassembled WGS sequence"/>
</dbReference>
<dbReference type="RefSeq" id="WP_273160714.1">
    <property type="nucleotide sequence ID" value="NZ_CAJPLR010000006.1"/>
</dbReference>
<gene>
    <name evidence="1" type="ORF">HXN26_08705</name>
</gene>
<dbReference type="SUPFAM" id="SSF54001">
    <property type="entry name" value="Cysteine proteinases"/>
    <property type="match status" value="1"/>
</dbReference>
<evidence type="ECO:0008006" key="3">
    <source>
        <dbReference type="Google" id="ProtNLM"/>
    </source>
</evidence>
<protein>
    <recommendedName>
        <fullName evidence="3">Permuted papain-like amidase YaeF/Yiix C92 family enzyme</fullName>
    </recommendedName>
</protein>
<dbReference type="Gene3D" id="3.90.1720.10">
    <property type="entry name" value="endopeptidase domain like (from Nostoc punctiforme)"/>
    <property type="match status" value="1"/>
</dbReference>
<organism evidence="1 2">
    <name type="scientific">Prevotella aurantiaca</name>
    <dbReference type="NCBI Taxonomy" id="596085"/>
    <lineage>
        <taxon>Bacteria</taxon>
        <taxon>Pseudomonadati</taxon>
        <taxon>Bacteroidota</taxon>
        <taxon>Bacteroidia</taxon>
        <taxon>Bacteroidales</taxon>
        <taxon>Prevotellaceae</taxon>
        <taxon>Prevotella</taxon>
    </lineage>
</organism>
<dbReference type="PROSITE" id="PS51257">
    <property type="entry name" value="PROKAR_LIPOPROTEIN"/>
    <property type="match status" value="1"/>
</dbReference>
<proteinExistence type="predicted"/>
<dbReference type="AlphaFoldDB" id="A0A930N0A3"/>
<dbReference type="InterPro" id="IPR024453">
    <property type="entry name" value="Peptidase_C92"/>
</dbReference>
<comment type="caution">
    <text evidence="1">The sequence shown here is derived from an EMBL/GenBank/DDBJ whole genome shotgun (WGS) entry which is preliminary data.</text>
</comment>
<dbReference type="EMBL" id="JABZSJ010000052">
    <property type="protein sequence ID" value="MBF1384908.1"/>
    <property type="molecule type" value="Genomic_DNA"/>
</dbReference>
<evidence type="ECO:0000313" key="1">
    <source>
        <dbReference type="EMBL" id="MBF1384908.1"/>
    </source>
</evidence>
<dbReference type="InterPro" id="IPR038765">
    <property type="entry name" value="Papain-like_cys_pep_sf"/>
</dbReference>
<reference evidence="1" key="1">
    <citation type="submission" date="2020-04" db="EMBL/GenBank/DDBJ databases">
        <title>Deep metagenomics examines the oral microbiome during advanced dental caries in children, revealing novel taxa and co-occurrences with host molecules.</title>
        <authorList>
            <person name="Baker J.L."/>
            <person name="Morton J.T."/>
            <person name="Dinis M."/>
            <person name="Alvarez R."/>
            <person name="Tran N.C."/>
            <person name="Knight R."/>
            <person name="Edlund A."/>
        </authorList>
    </citation>
    <scope>NUCLEOTIDE SEQUENCE</scope>
    <source>
        <strain evidence="1">JCVI_44_bin.5</strain>
    </source>
</reference>